<dbReference type="STRING" id="6689.A0A3R7SWD8"/>
<protein>
    <recommendedName>
        <fullName evidence="1">Peptidase C45 hydrolase domain-containing protein</fullName>
    </recommendedName>
</protein>
<comment type="caution">
    <text evidence="2">The sequence shown here is derived from an EMBL/GenBank/DDBJ whole genome shotgun (WGS) entry which is preliminary data.</text>
</comment>
<dbReference type="AlphaFoldDB" id="A0A3R7SWD8"/>
<dbReference type="Gene3D" id="1.10.10.2120">
    <property type="match status" value="1"/>
</dbReference>
<keyword evidence="3" id="KW-1185">Reference proteome</keyword>
<dbReference type="InterPro" id="IPR047801">
    <property type="entry name" value="Peptidase_C45"/>
</dbReference>
<dbReference type="InterPro" id="IPR047794">
    <property type="entry name" value="C45_proenzyme-like"/>
</dbReference>
<reference evidence="2 3" key="1">
    <citation type="submission" date="2018-04" db="EMBL/GenBank/DDBJ databases">
        <authorList>
            <person name="Zhang X."/>
            <person name="Yuan J."/>
            <person name="Li F."/>
            <person name="Xiang J."/>
        </authorList>
    </citation>
    <scope>NUCLEOTIDE SEQUENCE [LARGE SCALE GENOMIC DNA]</scope>
    <source>
        <tissue evidence="2">Muscle</tissue>
    </source>
</reference>
<accession>A0A3R7SWD8</accession>
<dbReference type="Pfam" id="PF03417">
    <property type="entry name" value="AAT"/>
    <property type="match status" value="1"/>
</dbReference>
<name>A0A3R7SWD8_PENVA</name>
<reference evidence="2 3" key="2">
    <citation type="submission" date="2019-01" db="EMBL/GenBank/DDBJ databases">
        <title>The decoding of complex shrimp genome reveals the adaptation for benthos swimmer, frequently molting mechanism and breeding impact on genome.</title>
        <authorList>
            <person name="Sun Y."/>
            <person name="Gao Y."/>
            <person name="Yu Y."/>
        </authorList>
    </citation>
    <scope>NUCLEOTIDE SEQUENCE [LARGE SCALE GENOMIC DNA]</scope>
    <source>
        <tissue evidence="2">Muscle</tissue>
    </source>
</reference>
<dbReference type="NCBIfam" id="NF040521">
    <property type="entry name" value="C45_proenzyme"/>
    <property type="match status" value="1"/>
</dbReference>
<dbReference type="EMBL" id="QCYY01001378">
    <property type="protein sequence ID" value="ROT78440.1"/>
    <property type="molecule type" value="Genomic_DNA"/>
</dbReference>
<dbReference type="PANTHER" id="PTHR34180:SF1">
    <property type="entry name" value="BETA-ALANYL-DOPAMINE_CARCININE HYDROLASE"/>
    <property type="match status" value="1"/>
</dbReference>
<feature type="domain" description="Peptidase C45 hydrolase" evidence="1">
    <location>
        <begin position="129"/>
        <end position="300"/>
    </location>
</feature>
<dbReference type="OrthoDB" id="189997at2759"/>
<evidence type="ECO:0000259" key="1">
    <source>
        <dbReference type="Pfam" id="PF03417"/>
    </source>
</evidence>
<evidence type="ECO:0000313" key="3">
    <source>
        <dbReference type="Proteomes" id="UP000283509"/>
    </source>
</evidence>
<dbReference type="InterPro" id="IPR005079">
    <property type="entry name" value="Peptidase_C45_hydrolase"/>
</dbReference>
<dbReference type="PANTHER" id="PTHR34180">
    <property type="entry name" value="PEPTIDASE C45"/>
    <property type="match status" value="1"/>
</dbReference>
<gene>
    <name evidence="2" type="ORF">C7M84_002840</name>
</gene>
<organism evidence="2 3">
    <name type="scientific">Penaeus vannamei</name>
    <name type="common">Whiteleg shrimp</name>
    <name type="synonym">Litopenaeus vannamei</name>
    <dbReference type="NCBI Taxonomy" id="6689"/>
    <lineage>
        <taxon>Eukaryota</taxon>
        <taxon>Metazoa</taxon>
        <taxon>Ecdysozoa</taxon>
        <taxon>Arthropoda</taxon>
        <taxon>Crustacea</taxon>
        <taxon>Multicrustacea</taxon>
        <taxon>Malacostraca</taxon>
        <taxon>Eumalacostraca</taxon>
        <taxon>Eucarida</taxon>
        <taxon>Decapoda</taxon>
        <taxon>Dendrobranchiata</taxon>
        <taxon>Penaeoidea</taxon>
        <taxon>Penaeidae</taxon>
        <taxon>Penaeus</taxon>
    </lineage>
</organism>
<dbReference type="Proteomes" id="UP000283509">
    <property type="component" value="Unassembled WGS sequence"/>
</dbReference>
<sequence length="366" mass="40599">MSPRLKFDRRSSLPVLYTRGTHYEVGFDIGRTFRGIIEDYLAASKHSHDSLLKQFGEGDGKAAYDVTLENLKTNFPQYIRELQGIADGARVPFQHLMVLHLVTSLSPGQHDIFSSATRPNLGCTSVSLNKDGEILLGHTEDAEAEMLNHLYIVDAEIIEEEAQGRWGFKREHFTALCYAGEVPGFCMGYNRHGIAFSVNVLRPRHIFSGKTPRHFLCRALLAADSMAAAQRILQDAGVGAADGFSANVIHLAKDGGRAFHNFEVAPPKADSAESQVSVHVVERGQHFIHTNNYQHLKTEEHCEALVDPRPGLHHDGARPVRRSEAGVDLLDAESEDRCASLFSADDLPMGRVKGRRQQRGPHSEMM</sequence>
<proteinExistence type="predicted"/>
<dbReference type="Gene3D" id="3.60.60.10">
    <property type="entry name" value="Penicillin V Acylase, Chain A"/>
    <property type="match status" value="1"/>
</dbReference>
<evidence type="ECO:0000313" key="2">
    <source>
        <dbReference type="EMBL" id="ROT78440.1"/>
    </source>
</evidence>